<evidence type="ECO:0000259" key="7">
    <source>
        <dbReference type="PROSITE" id="PS51918"/>
    </source>
</evidence>
<dbReference type="SFLD" id="SFLDS00029">
    <property type="entry name" value="Radical_SAM"/>
    <property type="match status" value="1"/>
</dbReference>
<keyword evidence="8" id="KW-0456">Lyase</keyword>
<dbReference type="PIRSF" id="PIRSF004869">
    <property type="entry name" value="PflX_prd"/>
    <property type="match status" value="1"/>
</dbReference>
<evidence type="ECO:0000256" key="3">
    <source>
        <dbReference type="ARBA" id="ARBA00022723"/>
    </source>
</evidence>
<proteinExistence type="predicted"/>
<evidence type="ECO:0000313" key="8">
    <source>
        <dbReference type="EMBL" id="SJZ99123.1"/>
    </source>
</evidence>
<comment type="cofactor">
    <cofactor evidence="6">
        <name>[4Fe-4S] cluster</name>
        <dbReference type="ChEBI" id="CHEBI:49883"/>
    </cofactor>
    <text evidence="6">Binds 1 [4Fe-4S] cluster. The cluster is coordinated with 3 cysteines and an exchangeable S-adenosyl-L-methionine.</text>
</comment>
<feature type="binding site" evidence="6">
    <location>
        <position position="82"/>
    </location>
    <ligand>
        <name>[4Fe-4S] cluster</name>
        <dbReference type="ChEBI" id="CHEBI:49883"/>
        <note>4Fe-4S-S-AdoMet</note>
    </ligand>
</feature>
<dbReference type="Proteomes" id="UP000190625">
    <property type="component" value="Unassembled WGS sequence"/>
</dbReference>
<dbReference type="PROSITE" id="PS51918">
    <property type="entry name" value="RADICAL_SAM"/>
    <property type="match status" value="1"/>
</dbReference>
<feature type="binding site" evidence="6">
    <location>
        <position position="86"/>
    </location>
    <ligand>
        <name>[4Fe-4S] cluster</name>
        <dbReference type="ChEBI" id="CHEBI:49883"/>
        <note>4Fe-4S-S-AdoMet</note>
    </ligand>
</feature>
<evidence type="ECO:0000313" key="9">
    <source>
        <dbReference type="Proteomes" id="UP000190625"/>
    </source>
</evidence>
<keyword evidence="5 6" id="KW-0411">Iron-sulfur</keyword>
<dbReference type="InterPro" id="IPR058240">
    <property type="entry name" value="rSAM_sf"/>
</dbReference>
<dbReference type="GO" id="GO:0046872">
    <property type="term" value="F:metal ion binding"/>
    <property type="evidence" value="ECO:0007669"/>
    <property type="project" value="UniProtKB-KW"/>
</dbReference>
<dbReference type="PANTHER" id="PTHR30352:SF5">
    <property type="entry name" value="PYRUVATE FORMATE-LYASE 1-ACTIVATING ENZYME"/>
    <property type="match status" value="1"/>
</dbReference>
<evidence type="ECO:0000256" key="6">
    <source>
        <dbReference type="PIRSR" id="PIRSR004869-50"/>
    </source>
</evidence>
<dbReference type="Gene3D" id="3.20.20.70">
    <property type="entry name" value="Aldolase class I"/>
    <property type="match status" value="1"/>
</dbReference>
<dbReference type="InterPro" id="IPR013785">
    <property type="entry name" value="Aldolase_TIM"/>
</dbReference>
<evidence type="ECO:0000256" key="1">
    <source>
        <dbReference type="ARBA" id="ARBA00022485"/>
    </source>
</evidence>
<dbReference type="InterPro" id="IPR034457">
    <property type="entry name" value="Organic_radical-activating"/>
</dbReference>
<gene>
    <name evidence="8" type="ORF">SAMN02745118_02448</name>
</gene>
<dbReference type="InterPro" id="IPR007197">
    <property type="entry name" value="rSAM"/>
</dbReference>
<keyword evidence="8" id="KW-0670">Pyruvate</keyword>
<keyword evidence="4 6" id="KW-0408">Iron</keyword>
<accession>A0A1T4Q5S6</accession>
<dbReference type="OrthoDB" id="9778883at2"/>
<name>A0A1T4Q5S6_9FIRM</name>
<dbReference type="PANTHER" id="PTHR30352">
    <property type="entry name" value="PYRUVATE FORMATE-LYASE-ACTIVATING ENZYME"/>
    <property type="match status" value="1"/>
</dbReference>
<dbReference type="AlphaFoldDB" id="A0A1T4Q5S6"/>
<organism evidence="8 9">
    <name type="scientific">Selenihalanaerobacter shriftii</name>
    <dbReference type="NCBI Taxonomy" id="142842"/>
    <lineage>
        <taxon>Bacteria</taxon>
        <taxon>Bacillati</taxon>
        <taxon>Bacillota</taxon>
        <taxon>Clostridia</taxon>
        <taxon>Halanaerobiales</taxon>
        <taxon>Halobacteroidaceae</taxon>
        <taxon>Selenihalanaerobacter</taxon>
    </lineage>
</organism>
<dbReference type="InterPro" id="IPR006638">
    <property type="entry name" value="Elp3/MiaA/NifB-like_rSAM"/>
</dbReference>
<keyword evidence="2 6" id="KW-0949">S-adenosyl-L-methionine</keyword>
<keyword evidence="9" id="KW-1185">Reference proteome</keyword>
<dbReference type="EMBL" id="FUWM01000024">
    <property type="protein sequence ID" value="SJZ99123.1"/>
    <property type="molecule type" value="Genomic_DNA"/>
</dbReference>
<dbReference type="GO" id="GO:0051539">
    <property type="term" value="F:4 iron, 4 sulfur cluster binding"/>
    <property type="evidence" value="ECO:0007669"/>
    <property type="project" value="UniProtKB-KW"/>
</dbReference>
<dbReference type="SMART" id="SM00729">
    <property type="entry name" value="Elp3"/>
    <property type="match status" value="1"/>
</dbReference>
<dbReference type="InterPro" id="IPR027596">
    <property type="entry name" value="AmmeMemoSam_rS"/>
</dbReference>
<keyword evidence="1" id="KW-0004">4Fe-4S</keyword>
<dbReference type="SFLD" id="SFLDG01101">
    <property type="entry name" value="Uncharacterised_Radical_SAM_Su"/>
    <property type="match status" value="1"/>
</dbReference>
<evidence type="ECO:0000256" key="5">
    <source>
        <dbReference type="ARBA" id="ARBA00023014"/>
    </source>
</evidence>
<feature type="binding site" evidence="6">
    <location>
        <position position="89"/>
    </location>
    <ligand>
        <name>[4Fe-4S] cluster</name>
        <dbReference type="ChEBI" id="CHEBI:49883"/>
        <note>4Fe-4S-S-AdoMet</note>
    </ligand>
</feature>
<dbReference type="InterPro" id="IPR016431">
    <property type="entry name" value="Pyrv-formate_lyase-activ_prd"/>
</dbReference>
<dbReference type="SUPFAM" id="SSF102114">
    <property type="entry name" value="Radical SAM enzymes"/>
    <property type="match status" value="1"/>
</dbReference>
<dbReference type="RefSeq" id="WP_078810879.1">
    <property type="nucleotide sequence ID" value="NZ_FUWM01000024.1"/>
</dbReference>
<dbReference type="NCBIfam" id="TIGR04337">
    <property type="entry name" value="AmmeMemoSam_rS"/>
    <property type="match status" value="1"/>
</dbReference>
<keyword evidence="3 6" id="KW-0479">Metal-binding</keyword>
<evidence type="ECO:0000256" key="4">
    <source>
        <dbReference type="ARBA" id="ARBA00023004"/>
    </source>
</evidence>
<sequence length="327" mass="37291">MKEALWYKNLEQKQVECNLCPHNCILTHMQEGTCGARVNQNSKLIAKNYGKVSATAIDPIEKKPLFHFYPGTDILSLGTVGCNLSCKFCQNHHIAHNNKAQTESLNSEEVIKLADKHNLIGVAYTYSEPIIWFEYILDTAKLVQGAGMKNVLVTNGLINPEPLKELLPYIDGFNIDLKAFTDDFYQEVCQGYIAPVKETIKLANKSSLVEVTTLLIPGLNDSEEEIKELTEWLAEIDPNIPLHFSRYFPKYKLKREPTPVETLIQAKEIAEERLNFVYLGNIQQQKYRNTYCHECNKLIVERNFQAVQLHLKNGLCPECDTEINIIT</sequence>
<dbReference type="STRING" id="142842.SAMN02745118_02448"/>
<dbReference type="Pfam" id="PF04055">
    <property type="entry name" value="Radical_SAM"/>
    <property type="match status" value="1"/>
</dbReference>
<evidence type="ECO:0000256" key="2">
    <source>
        <dbReference type="ARBA" id="ARBA00022691"/>
    </source>
</evidence>
<reference evidence="9" key="1">
    <citation type="submission" date="2017-02" db="EMBL/GenBank/DDBJ databases">
        <authorList>
            <person name="Varghese N."/>
            <person name="Submissions S."/>
        </authorList>
    </citation>
    <scope>NUCLEOTIDE SEQUENCE [LARGE SCALE GENOMIC DNA]</scope>
    <source>
        <strain evidence="9">ATCC BAA-73</strain>
    </source>
</reference>
<dbReference type="GO" id="GO:0016829">
    <property type="term" value="F:lyase activity"/>
    <property type="evidence" value="ECO:0007669"/>
    <property type="project" value="UniProtKB-KW"/>
</dbReference>
<feature type="domain" description="Radical SAM core" evidence="7">
    <location>
        <begin position="67"/>
        <end position="289"/>
    </location>
</feature>
<protein>
    <submittedName>
        <fullName evidence="8">Pyruvate formate lyase activating enzyme</fullName>
    </submittedName>
</protein>
<dbReference type="CDD" id="cd01335">
    <property type="entry name" value="Radical_SAM"/>
    <property type="match status" value="1"/>
</dbReference>